<keyword evidence="2" id="KW-1185">Reference proteome</keyword>
<sequence>MDNTYTFDEQTDMLLVLGFCEGNFVVEVCASIIEDIPIAELQIIRPLKILKDVLEKMVCLRIHLKHYRHYVYSDVMPDGPVKPEQSFLRVNLDSYGNEANFEWSVSLRKVVELYRALLNLCFLIDLSIK</sequence>
<protein>
    <submittedName>
        <fullName evidence="1">Uncharacterized protein</fullName>
    </submittedName>
</protein>
<reference evidence="1" key="1">
    <citation type="journal article" date="2023" name="Insect Mol. Biol.">
        <title>Genome sequencing provides insights into the evolution of gene families encoding plant cell wall-degrading enzymes in longhorned beetles.</title>
        <authorList>
            <person name="Shin N.R."/>
            <person name="Okamura Y."/>
            <person name="Kirsch R."/>
            <person name="Pauchet Y."/>
        </authorList>
    </citation>
    <scope>NUCLEOTIDE SEQUENCE</scope>
    <source>
        <strain evidence="1">AMC_N1</strain>
    </source>
</reference>
<organism evidence="1 2">
    <name type="scientific">Aromia moschata</name>
    <dbReference type="NCBI Taxonomy" id="1265417"/>
    <lineage>
        <taxon>Eukaryota</taxon>
        <taxon>Metazoa</taxon>
        <taxon>Ecdysozoa</taxon>
        <taxon>Arthropoda</taxon>
        <taxon>Hexapoda</taxon>
        <taxon>Insecta</taxon>
        <taxon>Pterygota</taxon>
        <taxon>Neoptera</taxon>
        <taxon>Endopterygota</taxon>
        <taxon>Coleoptera</taxon>
        <taxon>Polyphaga</taxon>
        <taxon>Cucujiformia</taxon>
        <taxon>Chrysomeloidea</taxon>
        <taxon>Cerambycidae</taxon>
        <taxon>Cerambycinae</taxon>
        <taxon>Callichromatini</taxon>
        <taxon>Aromia</taxon>
    </lineage>
</organism>
<evidence type="ECO:0000313" key="1">
    <source>
        <dbReference type="EMBL" id="KAJ8948408.1"/>
    </source>
</evidence>
<dbReference type="AlphaFoldDB" id="A0AAV8YAE3"/>
<comment type="caution">
    <text evidence="1">The sequence shown here is derived from an EMBL/GenBank/DDBJ whole genome shotgun (WGS) entry which is preliminary data.</text>
</comment>
<gene>
    <name evidence="1" type="ORF">NQ318_009919</name>
</gene>
<dbReference type="EMBL" id="JAPWTK010000137">
    <property type="protein sequence ID" value="KAJ8948408.1"/>
    <property type="molecule type" value="Genomic_DNA"/>
</dbReference>
<name>A0AAV8YAE3_9CUCU</name>
<accession>A0AAV8YAE3</accession>
<evidence type="ECO:0000313" key="2">
    <source>
        <dbReference type="Proteomes" id="UP001162162"/>
    </source>
</evidence>
<dbReference type="Proteomes" id="UP001162162">
    <property type="component" value="Unassembled WGS sequence"/>
</dbReference>
<proteinExistence type="predicted"/>